<dbReference type="PANTHER" id="PTHR37804:SF1">
    <property type="entry name" value="CDAA REGULATORY PROTEIN CDAR"/>
    <property type="match status" value="1"/>
</dbReference>
<dbReference type="Gene3D" id="2.170.120.40">
    <property type="entry name" value="YbbR-like domain"/>
    <property type="match status" value="1"/>
</dbReference>
<dbReference type="Gene3D" id="2.170.120.30">
    <property type="match status" value="1"/>
</dbReference>
<dbReference type="AlphaFoldDB" id="A0A3B1DQG8"/>
<dbReference type="InterPro" id="IPR012505">
    <property type="entry name" value="YbbR"/>
</dbReference>
<dbReference type="EMBL" id="UOGI01000233">
    <property type="protein sequence ID" value="VAX33995.1"/>
    <property type="molecule type" value="Genomic_DNA"/>
</dbReference>
<proteinExistence type="predicted"/>
<sequence length="171" mass="19280">MRDLLFKNLGLKILALCLAIILWFLISGRGVSEITREVPIEYINIPPGYELVKKDRDTVRVSLFGSEVVLRSIKPEDLRVYVDLKDAQPGRGEYRIKKRNIKVPPALTISNVTPSKVHIVLDRTVRKKVPVKPDISGEPAPGKYISRIVIKPGKVEVEGPESMLKKISFVR</sequence>
<dbReference type="Pfam" id="PF07949">
    <property type="entry name" value="YbbR"/>
    <property type="match status" value="2"/>
</dbReference>
<dbReference type="InterPro" id="IPR053154">
    <property type="entry name" value="c-di-AMP_regulator"/>
</dbReference>
<dbReference type="PANTHER" id="PTHR37804">
    <property type="entry name" value="CDAA REGULATORY PROTEIN CDAR"/>
    <property type="match status" value="1"/>
</dbReference>
<organism evidence="1">
    <name type="scientific">hydrothermal vent metagenome</name>
    <dbReference type="NCBI Taxonomy" id="652676"/>
    <lineage>
        <taxon>unclassified sequences</taxon>
        <taxon>metagenomes</taxon>
        <taxon>ecological metagenomes</taxon>
    </lineage>
</organism>
<feature type="non-terminal residue" evidence="1">
    <location>
        <position position="171"/>
    </location>
</feature>
<dbReference type="CDD" id="cd20206">
    <property type="entry name" value="YbbR"/>
    <property type="match status" value="1"/>
</dbReference>
<name>A0A3B1DQG8_9ZZZZ</name>
<reference evidence="1" key="1">
    <citation type="submission" date="2018-06" db="EMBL/GenBank/DDBJ databases">
        <authorList>
            <person name="Zhirakovskaya E."/>
        </authorList>
    </citation>
    <scope>NUCLEOTIDE SEQUENCE</scope>
</reference>
<protein>
    <recommendedName>
        <fullName evidence="2">YbbR-like domain-containing protein</fullName>
    </recommendedName>
</protein>
<evidence type="ECO:0008006" key="2">
    <source>
        <dbReference type="Google" id="ProtNLM"/>
    </source>
</evidence>
<evidence type="ECO:0000313" key="1">
    <source>
        <dbReference type="EMBL" id="VAX33995.1"/>
    </source>
</evidence>
<gene>
    <name evidence="1" type="ORF">MNBD_NITROSPIRAE03-89</name>
</gene>
<accession>A0A3B1DQG8</accession>